<dbReference type="Gene3D" id="1.10.1660.10">
    <property type="match status" value="1"/>
</dbReference>
<evidence type="ECO:0000256" key="1">
    <source>
        <dbReference type="ARBA" id="ARBA00023125"/>
    </source>
</evidence>
<comment type="caution">
    <text evidence="4">The sequence shown here is derived from an EMBL/GenBank/DDBJ whole genome shotgun (WGS) entry which is preliminary data.</text>
</comment>
<dbReference type="Pfam" id="PF13411">
    <property type="entry name" value="MerR_1"/>
    <property type="match status" value="1"/>
</dbReference>
<name>A0ABX1C5G8_9ACTN</name>
<dbReference type="InterPro" id="IPR000551">
    <property type="entry name" value="MerR-type_HTH_dom"/>
</dbReference>
<accession>A0ABX1C5G8</accession>
<feature type="domain" description="HTH merR-type" evidence="3">
    <location>
        <begin position="7"/>
        <end position="76"/>
    </location>
</feature>
<keyword evidence="1" id="KW-0238">DNA-binding</keyword>
<dbReference type="SUPFAM" id="SSF46955">
    <property type="entry name" value="Putative DNA-binding domain"/>
    <property type="match status" value="1"/>
</dbReference>
<sequence>MNDDETMYPIGDVARRTGLSVSAIRFYADAGVVEPSGLTPAGYRLYSIEAVARLEMVRTLRDLDTGLDDIRKLIAGRTTVHELATAHLEVLEREASRLRARRAVLRAIVRQRGSAEQIALLHRLVTMSDEERVRLIEEFWADVSDGLNENPRFVAELNSAPPRLPDEPTPEQLDAWIELASMVSDPEVGRAIRDDLNARFTDGPGQMLVSPQALASYESATPLIEEAVEAHKAGVAPDSPLGQELAARYLAWLGEMFGASFEDPETRDEIGRGLLEIEPAILADLEQTAQGPPATDPQERYQHLVQVISGTLESNNAQLADYARAFTWLSTALTPTTPPPPTSLDLPDSSAGTKHLVECSRCMRDDQRCAPGRAIR</sequence>
<proteinExistence type="predicted"/>
<dbReference type="RefSeq" id="WP_168087284.1">
    <property type="nucleotide sequence ID" value="NZ_BHZH01000037.1"/>
</dbReference>
<dbReference type="PANTHER" id="PTHR30204">
    <property type="entry name" value="REDOX-CYCLING DRUG-SENSING TRANSCRIPTIONAL ACTIVATOR SOXR"/>
    <property type="match status" value="1"/>
</dbReference>
<evidence type="ECO:0000313" key="4">
    <source>
        <dbReference type="EMBL" id="NJQ14459.1"/>
    </source>
</evidence>
<protein>
    <submittedName>
        <fullName evidence="4">MerR family transcriptional regulator</fullName>
    </submittedName>
</protein>
<dbReference type="PANTHER" id="PTHR30204:SF93">
    <property type="entry name" value="HTH MERR-TYPE DOMAIN-CONTAINING PROTEIN"/>
    <property type="match status" value="1"/>
</dbReference>
<dbReference type="PROSITE" id="PS50937">
    <property type="entry name" value="HTH_MERR_2"/>
    <property type="match status" value="1"/>
</dbReference>
<evidence type="ECO:0000259" key="3">
    <source>
        <dbReference type="PROSITE" id="PS50937"/>
    </source>
</evidence>
<dbReference type="Proteomes" id="UP000727056">
    <property type="component" value="Unassembled WGS sequence"/>
</dbReference>
<evidence type="ECO:0000313" key="5">
    <source>
        <dbReference type="Proteomes" id="UP000727056"/>
    </source>
</evidence>
<feature type="coiled-coil region" evidence="2">
    <location>
        <begin position="81"/>
        <end position="108"/>
    </location>
</feature>
<reference evidence="4 5" key="1">
    <citation type="submission" date="2020-03" db="EMBL/GenBank/DDBJ databases">
        <title>Draft genome of Streptomyces sp. ventii, isolated from the Axial Seamount in the Pacific Ocean, and resequencing of the two type strains Streptomyces lonarensis strain NCL 716 and Streptomyces bohaiensis strain 11A07.</title>
        <authorList>
            <person name="Loughran R.M."/>
            <person name="Pfannmuller K.M."/>
            <person name="Wasson B.J."/>
            <person name="Deadmond M.C."/>
            <person name="Paddock B.E."/>
            <person name="Koyack M.J."/>
            <person name="Gallegos D.A."/>
            <person name="Mitchell E.A."/>
            <person name="Ushijima B."/>
            <person name="Saw J.H."/>
            <person name="Mcphail K.L."/>
            <person name="Videau P."/>
        </authorList>
    </citation>
    <scope>NUCLEOTIDE SEQUENCE [LARGE SCALE GENOMIC DNA]</scope>
    <source>
        <strain evidence="4 5">11A07</strain>
    </source>
</reference>
<gene>
    <name evidence="4" type="ORF">HCN52_05770</name>
</gene>
<dbReference type="SMART" id="SM00422">
    <property type="entry name" value="HTH_MERR"/>
    <property type="match status" value="1"/>
</dbReference>
<dbReference type="InterPro" id="IPR009061">
    <property type="entry name" value="DNA-bd_dom_put_sf"/>
</dbReference>
<keyword evidence="5" id="KW-1185">Reference proteome</keyword>
<dbReference type="InterPro" id="IPR047057">
    <property type="entry name" value="MerR_fam"/>
</dbReference>
<dbReference type="EMBL" id="JAAVJC010000026">
    <property type="protein sequence ID" value="NJQ14459.1"/>
    <property type="molecule type" value="Genomic_DNA"/>
</dbReference>
<keyword evidence="2" id="KW-0175">Coiled coil</keyword>
<organism evidence="4 5">
    <name type="scientific">Streptomyces bohaiensis</name>
    <dbReference type="NCBI Taxonomy" id="1431344"/>
    <lineage>
        <taxon>Bacteria</taxon>
        <taxon>Bacillati</taxon>
        <taxon>Actinomycetota</taxon>
        <taxon>Actinomycetes</taxon>
        <taxon>Kitasatosporales</taxon>
        <taxon>Streptomycetaceae</taxon>
        <taxon>Streptomyces</taxon>
    </lineage>
</organism>
<dbReference type="PRINTS" id="PR00040">
    <property type="entry name" value="HTHMERR"/>
</dbReference>
<dbReference type="CDD" id="cd00592">
    <property type="entry name" value="HTH_MerR-like"/>
    <property type="match status" value="1"/>
</dbReference>
<evidence type="ECO:0000256" key="2">
    <source>
        <dbReference type="SAM" id="Coils"/>
    </source>
</evidence>